<gene>
    <name evidence="5" type="ORF">ARMOST_14269</name>
</gene>
<dbReference type="Gene3D" id="4.10.60.10">
    <property type="entry name" value="Zinc finger, CCHC-type"/>
    <property type="match status" value="1"/>
</dbReference>
<reference evidence="6" key="1">
    <citation type="journal article" date="2017" name="Nat. Ecol. Evol.">
        <title>Genome expansion and lineage-specific genetic innovations in the forest pathogenic fungi Armillaria.</title>
        <authorList>
            <person name="Sipos G."/>
            <person name="Prasanna A.N."/>
            <person name="Walter M.C."/>
            <person name="O'Connor E."/>
            <person name="Balint B."/>
            <person name="Krizsan K."/>
            <person name="Kiss B."/>
            <person name="Hess J."/>
            <person name="Varga T."/>
            <person name="Slot J."/>
            <person name="Riley R."/>
            <person name="Boka B."/>
            <person name="Rigling D."/>
            <person name="Barry K."/>
            <person name="Lee J."/>
            <person name="Mihaltcheva S."/>
            <person name="LaButti K."/>
            <person name="Lipzen A."/>
            <person name="Waldron R."/>
            <person name="Moloney N.M."/>
            <person name="Sperisen C."/>
            <person name="Kredics L."/>
            <person name="Vagvoelgyi C."/>
            <person name="Patrignani A."/>
            <person name="Fitzpatrick D."/>
            <person name="Nagy I."/>
            <person name="Doyle S."/>
            <person name="Anderson J.B."/>
            <person name="Grigoriev I.V."/>
            <person name="Gueldener U."/>
            <person name="Muensterkoetter M."/>
            <person name="Nagy L.G."/>
        </authorList>
    </citation>
    <scope>NUCLEOTIDE SEQUENCE [LARGE SCALE GENOMIC DNA]</scope>
    <source>
        <strain evidence="6">C18/9</strain>
    </source>
</reference>
<evidence type="ECO:0000256" key="3">
    <source>
        <dbReference type="SAM" id="MobiDB-lite"/>
    </source>
</evidence>
<keyword evidence="2" id="KW-0479">Metal-binding</keyword>
<dbReference type="InterPro" id="IPR036875">
    <property type="entry name" value="Znf_CCHC_sf"/>
</dbReference>
<keyword evidence="1" id="KW-0507">mRNA processing</keyword>
<evidence type="ECO:0000259" key="4">
    <source>
        <dbReference type="PROSITE" id="PS50158"/>
    </source>
</evidence>
<feature type="region of interest" description="Disordered" evidence="3">
    <location>
        <begin position="223"/>
        <end position="255"/>
    </location>
</feature>
<feature type="compositionally biased region" description="Polar residues" evidence="3">
    <location>
        <begin position="228"/>
        <end position="254"/>
    </location>
</feature>
<dbReference type="GO" id="GO:0006397">
    <property type="term" value="P:mRNA processing"/>
    <property type="evidence" value="ECO:0007669"/>
    <property type="project" value="UniProtKB-KW"/>
</dbReference>
<evidence type="ECO:0000256" key="1">
    <source>
        <dbReference type="ARBA" id="ARBA00022664"/>
    </source>
</evidence>
<organism evidence="5 6">
    <name type="scientific">Armillaria ostoyae</name>
    <name type="common">Armillaria root rot fungus</name>
    <dbReference type="NCBI Taxonomy" id="47428"/>
    <lineage>
        <taxon>Eukaryota</taxon>
        <taxon>Fungi</taxon>
        <taxon>Dikarya</taxon>
        <taxon>Basidiomycota</taxon>
        <taxon>Agaricomycotina</taxon>
        <taxon>Agaricomycetes</taxon>
        <taxon>Agaricomycetidae</taxon>
        <taxon>Agaricales</taxon>
        <taxon>Marasmiineae</taxon>
        <taxon>Physalacriaceae</taxon>
        <taxon>Armillaria</taxon>
    </lineage>
</organism>
<dbReference type="SUPFAM" id="SSF57756">
    <property type="entry name" value="Retrovirus zinc finger-like domains"/>
    <property type="match status" value="1"/>
</dbReference>
<evidence type="ECO:0000256" key="2">
    <source>
        <dbReference type="PROSITE-ProRule" id="PRU00047"/>
    </source>
</evidence>
<feature type="compositionally biased region" description="Polar residues" evidence="3">
    <location>
        <begin position="20"/>
        <end position="54"/>
    </location>
</feature>
<dbReference type="GO" id="GO:0003676">
    <property type="term" value="F:nucleic acid binding"/>
    <property type="evidence" value="ECO:0007669"/>
    <property type="project" value="InterPro"/>
</dbReference>
<evidence type="ECO:0000313" key="5">
    <source>
        <dbReference type="EMBL" id="SJL10874.1"/>
    </source>
</evidence>
<feature type="domain" description="CCHC-type" evidence="4">
    <location>
        <begin position="90"/>
        <end position="105"/>
    </location>
</feature>
<accession>A0A284RQ50</accession>
<dbReference type="PROSITE" id="PS50158">
    <property type="entry name" value="ZF_CCHC"/>
    <property type="match status" value="1"/>
</dbReference>
<protein>
    <recommendedName>
        <fullName evidence="4">CCHC-type domain-containing protein</fullName>
    </recommendedName>
</protein>
<dbReference type="SMART" id="SM00343">
    <property type="entry name" value="ZnF_C2HC"/>
    <property type="match status" value="1"/>
</dbReference>
<dbReference type="AlphaFoldDB" id="A0A284RQ50"/>
<proteinExistence type="predicted"/>
<keyword evidence="6" id="KW-1185">Reference proteome</keyword>
<sequence length="484" mass="52375">MYEERQKKWVFDQTLGNSWGSNPQKMFSTTATSNNQKAGGATSSMLTKPTSSATPPRDTVTGKWHVVKTKTFGGTGEPMDIGQMHAKGLCFRCHKHGHLSKDCPDKKDYRDIRSVQATNEPVTESKVEEDLHTVTSCLPMHSNIPALTLSAFNVSRMTSTPVLESQNRYATLSVEECDNNGTNTPLKGSNDGLPARAEAKAVNPAGHEAESLSTLRNRGANRCASSLRGETQPTKAFGENSPTIMTPIDTVSQPRRTDGAWDKLKYAPCEVSSQDEQAALTQRSPIAMTDIESLSDGVQENTARSPRSKNNVAGMTTFSSTFPQGIVLIALSDAPMPKVAGRTGNSAFAVRVQPIVSIAAVTELGDTLQVRQVPQPDQKEYDEDHQACPSKAVGVAKATTMKKIAAGKEAASAQAVERGHSVSIIEVPDEDDDTAYQIWLAKERTPAIAKKGNEPSSVPSTKSDTLRWFKPFEVNWTLHAVCEA</sequence>
<dbReference type="EMBL" id="FUEG01000013">
    <property type="protein sequence ID" value="SJL10874.1"/>
    <property type="molecule type" value="Genomic_DNA"/>
</dbReference>
<evidence type="ECO:0000313" key="6">
    <source>
        <dbReference type="Proteomes" id="UP000219338"/>
    </source>
</evidence>
<keyword evidence="2" id="KW-0863">Zinc-finger</keyword>
<dbReference type="InterPro" id="IPR001878">
    <property type="entry name" value="Znf_CCHC"/>
</dbReference>
<keyword evidence="2" id="KW-0862">Zinc</keyword>
<name>A0A284RQ50_ARMOS</name>
<feature type="region of interest" description="Disordered" evidence="3">
    <location>
        <begin position="20"/>
        <end position="61"/>
    </location>
</feature>
<dbReference type="OrthoDB" id="3061217at2759"/>
<dbReference type="GO" id="GO:0008270">
    <property type="term" value="F:zinc ion binding"/>
    <property type="evidence" value="ECO:0007669"/>
    <property type="project" value="UniProtKB-KW"/>
</dbReference>
<dbReference type="Proteomes" id="UP000219338">
    <property type="component" value="Unassembled WGS sequence"/>
</dbReference>